<sequence length="379" mass="41426">MNKFSIKTKIYFGEGSLSRLSELNYKKVMVITDPFMVKSGTIKKITEQLEKGSVEYIVFDEIVPDPPIETVVVGVNKMMEFKPEAIVALGGGSAIDAAKAIKEFALKITKTDDVYFIAIPTTSGTGSEVTSFSVITDKEKNIKYPLVSDSLLPNEAILDPELVKTVPNFITADTGMDVLTHSLEAYVSTKSNDFTDALAEKSIKLVSDYLLRAYKDGNNTEAREKMHSASCLAGMAFNEASLGLNHGIAHGIGGKLHIAHGRTNSILLPHIVEYNADLTGYTNCEYSNAAIRYANVAKILDLPCSNVRTGVKSLINWIVKLQKEMNMPRTLKECGKDINEINNSIDAIAESALVDGCTITNPRVPNKNEIIKILNIISN</sequence>
<dbReference type="FunFam" id="3.40.50.1970:FF:000003">
    <property type="entry name" value="Alcohol dehydrogenase, iron-containing"/>
    <property type="match status" value="1"/>
</dbReference>
<keyword evidence="5" id="KW-1185">Reference proteome</keyword>
<dbReference type="Pfam" id="PF00465">
    <property type="entry name" value="Fe-ADH"/>
    <property type="match status" value="1"/>
</dbReference>
<protein>
    <submittedName>
        <fullName evidence="4">Alcohol dehydrogenase, class IV</fullName>
    </submittedName>
</protein>
<dbReference type="InterPro" id="IPR001670">
    <property type="entry name" value="ADH_Fe/GldA"/>
</dbReference>
<dbReference type="InterPro" id="IPR056798">
    <property type="entry name" value="ADH_Fe_C"/>
</dbReference>
<dbReference type="GO" id="GO:0046872">
    <property type="term" value="F:metal ion binding"/>
    <property type="evidence" value="ECO:0007669"/>
    <property type="project" value="InterPro"/>
</dbReference>
<evidence type="ECO:0000256" key="1">
    <source>
        <dbReference type="ARBA" id="ARBA00023002"/>
    </source>
</evidence>
<reference evidence="4 5" key="1">
    <citation type="submission" date="2016-10" db="EMBL/GenBank/DDBJ databases">
        <authorList>
            <person name="de Groot N.N."/>
        </authorList>
    </citation>
    <scope>NUCLEOTIDE SEQUENCE [LARGE SCALE GENOMIC DNA]</scope>
    <source>
        <strain evidence="4 5">DSM 12272</strain>
    </source>
</reference>
<evidence type="ECO:0000259" key="2">
    <source>
        <dbReference type="Pfam" id="PF00465"/>
    </source>
</evidence>
<dbReference type="Proteomes" id="UP000198597">
    <property type="component" value="Unassembled WGS sequence"/>
</dbReference>
<dbReference type="OrthoDB" id="9804734at2"/>
<accession>A0A1H0VA54</accession>
<evidence type="ECO:0000259" key="3">
    <source>
        <dbReference type="Pfam" id="PF25137"/>
    </source>
</evidence>
<evidence type="ECO:0000313" key="4">
    <source>
        <dbReference type="EMBL" id="SDP75422.1"/>
    </source>
</evidence>
<dbReference type="AlphaFoldDB" id="A0A1H0VA54"/>
<dbReference type="GO" id="GO:0004022">
    <property type="term" value="F:alcohol dehydrogenase (NAD+) activity"/>
    <property type="evidence" value="ECO:0007669"/>
    <property type="project" value="TreeGrafter"/>
</dbReference>
<organism evidence="4 5">
    <name type="scientific">Clostridium gasigenes</name>
    <dbReference type="NCBI Taxonomy" id="94869"/>
    <lineage>
        <taxon>Bacteria</taxon>
        <taxon>Bacillati</taxon>
        <taxon>Bacillota</taxon>
        <taxon>Clostridia</taxon>
        <taxon>Eubacteriales</taxon>
        <taxon>Clostridiaceae</taxon>
        <taxon>Clostridium</taxon>
    </lineage>
</organism>
<dbReference type="SUPFAM" id="SSF56796">
    <property type="entry name" value="Dehydroquinate synthase-like"/>
    <property type="match status" value="1"/>
</dbReference>
<dbReference type="Pfam" id="PF25137">
    <property type="entry name" value="ADH_Fe_C"/>
    <property type="match status" value="1"/>
</dbReference>
<dbReference type="InterPro" id="IPR018211">
    <property type="entry name" value="ADH_Fe_CS"/>
</dbReference>
<dbReference type="PROSITE" id="PS00913">
    <property type="entry name" value="ADH_IRON_1"/>
    <property type="match status" value="1"/>
</dbReference>
<dbReference type="EMBL" id="FNJM01000015">
    <property type="protein sequence ID" value="SDP75422.1"/>
    <property type="molecule type" value="Genomic_DNA"/>
</dbReference>
<gene>
    <name evidence="4" type="ORF">SAMN04488529_11530</name>
</gene>
<name>A0A1H0VA54_9CLOT</name>
<dbReference type="FunFam" id="1.20.1090.10:FF:000001">
    <property type="entry name" value="Aldehyde-alcohol dehydrogenase"/>
    <property type="match status" value="1"/>
</dbReference>
<keyword evidence="1" id="KW-0560">Oxidoreductase</keyword>
<proteinExistence type="predicted"/>
<dbReference type="CDD" id="cd08180">
    <property type="entry name" value="PDD"/>
    <property type="match status" value="1"/>
</dbReference>
<dbReference type="PANTHER" id="PTHR11496">
    <property type="entry name" value="ALCOHOL DEHYDROGENASE"/>
    <property type="match status" value="1"/>
</dbReference>
<dbReference type="Gene3D" id="1.20.1090.10">
    <property type="entry name" value="Dehydroquinate synthase-like - alpha domain"/>
    <property type="match status" value="1"/>
</dbReference>
<dbReference type="PANTHER" id="PTHR11496:SF83">
    <property type="entry name" value="HYDROXYACID-OXOACID TRANSHYDROGENASE, MITOCHONDRIAL"/>
    <property type="match status" value="1"/>
</dbReference>
<evidence type="ECO:0000313" key="5">
    <source>
        <dbReference type="Proteomes" id="UP000198597"/>
    </source>
</evidence>
<feature type="domain" description="Alcohol dehydrogenase iron-type/glycerol dehydrogenase GldA" evidence="2">
    <location>
        <begin position="8"/>
        <end position="160"/>
    </location>
</feature>
<dbReference type="STRING" id="94869.SAMN04488529_11530"/>
<dbReference type="RefSeq" id="WP_089972301.1">
    <property type="nucleotide sequence ID" value="NZ_FNJM01000015.1"/>
</dbReference>
<dbReference type="Gene3D" id="3.40.50.1970">
    <property type="match status" value="1"/>
</dbReference>
<feature type="domain" description="Fe-containing alcohol dehydrogenase-like C-terminal" evidence="3">
    <location>
        <begin position="171"/>
        <end position="375"/>
    </location>
</feature>
<dbReference type="InterPro" id="IPR039697">
    <property type="entry name" value="Alcohol_dehydrogenase_Fe"/>
</dbReference>